<dbReference type="Pfam" id="PF24681">
    <property type="entry name" value="Kelch_KLHDC2_KLHL20_DRC7"/>
    <property type="match status" value="1"/>
</dbReference>
<dbReference type="EMBL" id="ML014227">
    <property type="protein sequence ID" value="RKP00253.1"/>
    <property type="molecule type" value="Genomic_DNA"/>
</dbReference>
<feature type="compositionally biased region" description="Pro residues" evidence="3">
    <location>
        <begin position="373"/>
        <end position="382"/>
    </location>
</feature>
<reference evidence="5" key="1">
    <citation type="journal article" date="2018" name="Nat. Microbiol.">
        <title>Leveraging single-cell genomics to expand the fungal tree of life.</title>
        <authorList>
            <person name="Ahrendt S.R."/>
            <person name="Quandt C.A."/>
            <person name="Ciobanu D."/>
            <person name="Clum A."/>
            <person name="Salamov A."/>
            <person name="Andreopoulos B."/>
            <person name="Cheng J.F."/>
            <person name="Woyke T."/>
            <person name="Pelin A."/>
            <person name="Henrissat B."/>
            <person name="Reynolds N.K."/>
            <person name="Benny G.L."/>
            <person name="Smith M.E."/>
            <person name="James T.Y."/>
            <person name="Grigoriev I.V."/>
        </authorList>
    </citation>
    <scope>NUCLEOTIDE SEQUENCE [LARGE SCALE GENOMIC DNA]</scope>
    <source>
        <strain evidence="5">ATCC 52028</strain>
    </source>
</reference>
<evidence type="ECO:0000256" key="1">
    <source>
        <dbReference type="ARBA" id="ARBA00022441"/>
    </source>
</evidence>
<accession>A0A4P9X568</accession>
<evidence type="ECO:0000313" key="5">
    <source>
        <dbReference type="Proteomes" id="UP000274922"/>
    </source>
</evidence>
<dbReference type="OrthoDB" id="10251809at2759"/>
<feature type="compositionally biased region" description="Low complexity" evidence="3">
    <location>
        <begin position="383"/>
        <end position="394"/>
    </location>
</feature>
<evidence type="ECO:0000256" key="2">
    <source>
        <dbReference type="ARBA" id="ARBA00022737"/>
    </source>
</evidence>
<dbReference type="PANTHER" id="PTHR46093:SF18">
    <property type="entry name" value="FIBRONECTIN TYPE-III DOMAIN-CONTAINING PROTEIN"/>
    <property type="match status" value="1"/>
</dbReference>
<evidence type="ECO:0000256" key="3">
    <source>
        <dbReference type="SAM" id="MobiDB-lite"/>
    </source>
</evidence>
<sequence>MWRPPTARLRLTPLAAHHVDTAPAPVPRVGCALVPAADGSRLVLVAGANHEQGVQNDVWQLDLASETWSRPAAAAAAAAACPSPRYELVLVPATRQAEAGYVLFGGSAGDALCSDTWWLRPDLTWTPLSTTGTTPSPRTGHGCVTTGREGDCLTTVFGGGMGSSPVADDRVYQLDLTTLVWTATMPTGPLRPAPRLGHTLTALDADNLVLLGGLVDPVAAVAAPSPPSKQAALSKPSPPSATAAAASAAATALSHGPLWHYAPTEKRWTPIRCDDGRDRASLARTAHTTSLVHADDGGWILLVAGGMQCPPLTAAAAAAATAASAPALAAPTLLVMAIQHDPDGGWVARRVSVTGDAVARWPARLDHAATTLPSPPPPPPPSATRSASTSSASAPPLPSSSPPASRRTALVLAGGMDFSRVMLDSWRIELEFVPASAAPSAPAAADGVVDPSSVFVQGRALPADVIVDEETDVLPAGAQALPKGMVAFSEV</sequence>
<evidence type="ECO:0000313" key="4">
    <source>
        <dbReference type="EMBL" id="RKP00253.1"/>
    </source>
</evidence>
<gene>
    <name evidence="4" type="ORF">CXG81DRAFT_27041</name>
</gene>
<proteinExistence type="predicted"/>
<dbReference type="AlphaFoldDB" id="A0A4P9X568"/>
<dbReference type="SUPFAM" id="SSF117281">
    <property type="entry name" value="Kelch motif"/>
    <property type="match status" value="1"/>
</dbReference>
<name>A0A4P9X568_9FUNG</name>
<dbReference type="Proteomes" id="UP000274922">
    <property type="component" value="Unassembled WGS sequence"/>
</dbReference>
<dbReference type="Gene3D" id="2.120.10.80">
    <property type="entry name" value="Kelch-type beta propeller"/>
    <property type="match status" value="2"/>
</dbReference>
<keyword evidence="2" id="KW-0677">Repeat</keyword>
<dbReference type="InterPro" id="IPR015915">
    <property type="entry name" value="Kelch-typ_b-propeller"/>
</dbReference>
<keyword evidence="5" id="KW-1185">Reference proteome</keyword>
<dbReference type="PANTHER" id="PTHR46093">
    <property type="entry name" value="ACYL-COA-BINDING DOMAIN-CONTAINING PROTEIN 5"/>
    <property type="match status" value="1"/>
</dbReference>
<organism evidence="4 5">
    <name type="scientific">Caulochytrium protostelioides</name>
    <dbReference type="NCBI Taxonomy" id="1555241"/>
    <lineage>
        <taxon>Eukaryota</taxon>
        <taxon>Fungi</taxon>
        <taxon>Fungi incertae sedis</taxon>
        <taxon>Chytridiomycota</taxon>
        <taxon>Chytridiomycota incertae sedis</taxon>
        <taxon>Chytridiomycetes</taxon>
        <taxon>Caulochytriales</taxon>
        <taxon>Caulochytriaceae</taxon>
        <taxon>Caulochytrium</taxon>
    </lineage>
</organism>
<feature type="region of interest" description="Disordered" evidence="3">
    <location>
        <begin position="368"/>
        <end position="405"/>
    </location>
</feature>
<protein>
    <recommendedName>
        <fullName evidence="6">Galactose oxidase</fullName>
    </recommendedName>
</protein>
<dbReference type="STRING" id="1555241.A0A4P9X568"/>
<evidence type="ECO:0008006" key="6">
    <source>
        <dbReference type="Google" id="ProtNLM"/>
    </source>
</evidence>
<keyword evidence="1" id="KW-0880">Kelch repeat</keyword>